<proteinExistence type="predicted"/>
<evidence type="ECO:0000313" key="2">
    <source>
        <dbReference type="EMBL" id="KAA1114132.1"/>
    </source>
</evidence>
<dbReference type="Proteomes" id="UP000325313">
    <property type="component" value="Unassembled WGS sequence"/>
</dbReference>
<protein>
    <submittedName>
        <fullName evidence="2">Uncharacterized protein</fullName>
    </submittedName>
</protein>
<dbReference type="EMBL" id="VDEP01000273">
    <property type="protein sequence ID" value="KAA1114132.1"/>
    <property type="molecule type" value="Genomic_DNA"/>
</dbReference>
<name>A0A5B0QLY3_PUCGR</name>
<organism evidence="2 3">
    <name type="scientific">Puccinia graminis f. sp. tritici</name>
    <dbReference type="NCBI Taxonomy" id="56615"/>
    <lineage>
        <taxon>Eukaryota</taxon>
        <taxon>Fungi</taxon>
        <taxon>Dikarya</taxon>
        <taxon>Basidiomycota</taxon>
        <taxon>Pucciniomycotina</taxon>
        <taxon>Pucciniomycetes</taxon>
        <taxon>Pucciniales</taxon>
        <taxon>Pucciniaceae</taxon>
        <taxon>Puccinia</taxon>
    </lineage>
</organism>
<evidence type="ECO:0000256" key="1">
    <source>
        <dbReference type="SAM" id="MobiDB-lite"/>
    </source>
</evidence>
<gene>
    <name evidence="2" type="ORF">PGTUg99_023595</name>
</gene>
<feature type="compositionally biased region" description="Basic residues" evidence="1">
    <location>
        <begin position="29"/>
        <end position="38"/>
    </location>
</feature>
<sequence length="177" mass="19006">MPQFAHLCPSQIYSRNKASTYTLRDGSKKSRPPSRRLGRQGDHMTHQGAGMTQGCKGDPRRDHLAPGQARPRGDWGGRLGVVMAAGSLSVCHGDDTDRGAMRPGASSMFTSLGCSSGAVHWLGRRGLATGSCRRREPITAMTLRPLRSQVPWSVVPIPLGGYRPHPSRTRQAVPGAG</sequence>
<feature type="region of interest" description="Disordered" evidence="1">
    <location>
        <begin position="18"/>
        <end position="76"/>
    </location>
</feature>
<dbReference type="AlphaFoldDB" id="A0A5B0QLY3"/>
<comment type="caution">
    <text evidence="2">The sequence shown here is derived from an EMBL/GenBank/DDBJ whole genome shotgun (WGS) entry which is preliminary data.</text>
</comment>
<evidence type="ECO:0000313" key="3">
    <source>
        <dbReference type="Proteomes" id="UP000325313"/>
    </source>
</evidence>
<reference evidence="2 3" key="1">
    <citation type="submission" date="2019-05" db="EMBL/GenBank/DDBJ databases">
        <title>Emergence of the Ug99 lineage of the wheat stem rust pathogen through somatic hybridization.</title>
        <authorList>
            <person name="Li F."/>
            <person name="Upadhyaya N.M."/>
            <person name="Sperschneider J."/>
            <person name="Matny O."/>
            <person name="Nguyen-Phuc H."/>
            <person name="Mago R."/>
            <person name="Raley C."/>
            <person name="Miller M.E."/>
            <person name="Silverstein K.A.T."/>
            <person name="Henningsen E."/>
            <person name="Hirsch C.D."/>
            <person name="Visser B."/>
            <person name="Pretorius Z.A."/>
            <person name="Steffenson B.J."/>
            <person name="Schwessinger B."/>
            <person name="Dodds P.N."/>
            <person name="Figueroa M."/>
        </authorList>
    </citation>
    <scope>NUCLEOTIDE SEQUENCE [LARGE SCALE GENOMIC DNA]</scope>
    <source>
        <strain evidence="2 3">Ug99</strain>
    </source>
</reference>
<accession>A0A5B0QLY3</accession>